<dbReference type="EMBL" id="VTOU01000006">
    <property type="protein sequence ID" value="TZG24404.1"/>
    <property type="molecule type" value="Genomic_DNA"/>
</dbReference>
<keyword evidence="2" id="KW-0238">DNA-binding</keyword>
<dbReference type="GO" id="GO:0003677">
    <property type="term" value="F:DNA binding"/>
    <property type="evidence" value="ECO:0007669"/>
    <property type="project" value="UniProtKB-KW"/>
</dbReference>
<evidence type="ECO:0000256" key="2">
    <source>
        <dbReference type="ARBA" id="ARBA00023125"/>
    </source>
</evidence>
<feature type="domain" description="HTH luxR-type" evidence="4">
    <location>
        <begin position="174"/>
        <end position="239"/>
    </location>
</feature>
<dbReference type="PANTHER" id="PTHR44688:SF16">
    <property type="entry name" value="DNA-BINDING TRANSCRIPTIONAL ACTIVATOR DEVR_DOSR"/>
    <property type="match status" value="1"/>
</dbReference>
<evidence type="ECO:0000256" key="3">
    <source>
        <dbReference type="ARBA" id="ARBA00023163"/>
    </source>
</evidence>
<dbReference type="PRINTS" id="PR00038">
    <property type="entry name" value="HTHLUXR"/>
</dbReference>
<comment type="caution">
    <text evidence="5">The sequence shown here is derived from an EMBL/GenBank/DDBJ whole genome shotgun (WGS) entry which is preliminary data.</text>
</comment>
<evidence type="ECO:0000259" key="4">
    <source>
        <dbReference type="PROSITE" id="PS50043"/>
    </source>
</evidence>
<dbReference type="Pfam" id="PF03472">
    <property type="entry name" value="Autoind_bind"/>
    <property type="match status" value="1"/>
</dbReference>
<dbReference type="CDD" id="cd06170">
    <property type="entry name" value="LuxR_C_like"/>
    <property type="match status" value="1"/>
</dbReference>
<dbReference type="AlphaFoldDB" id="A0A5D9BYA8"/>
<dbReference type="InterPro" id="IPR036388">
    <property type="entry name" value="WH-like_DNA-bd_sf"/>
</dbReference>
<dbReference type="PROSITE" id="PS50043">
    <property type="entry name" value="HTH_LUXR_2"/>
    <property type="match status" value="1"/>
</dbReference>
<dbReference type="GO" id="GO:0006355">
    <property type="term" value="P:regulation of DNA-templated transcription"/>
    <property type="evidence" value="ECO:0007669"/>
    <property type="project" value="InterPro"/>
</dbReference>
<keyword evidence="3" id="KW-0804">Transcription</keyword>
<dbReference type="PANTHER" id="PTHR44688">
    <property type="entry name" value="DNA-BINDING TRANSCRIPTIONAL ACTIVATOR DEVR_DOSR"/>
    <property type="match status" value="1"/>
</dbReference>
<dbReference type="Gene3D" id="3.30.450.80">
    <property type="entry name" value="Transcription factor LuxR-like, autoinducer-binding domain"/>
    <property type="match status" value="1"/>
</dbReference>
<evidence type="ECO:0000313" key="5">
    <source>
        <dbReference type="EMBL" id="TZG24404.1"/>
    </source>
</evidence>
<evidence type="ECO:0000313" key="6">
    <source>
        <dbReference type="Proteomes" id="UP000322077"/>
    </source>
</evidence>
<dbReference type="SUPFAM" id="SSF46894">
    <property type="entry name" value="C-terminal effector domain of the bipartite response regulators"/>
    <property type="match status" value="1"/>
</dbReference>
<accession>A0A5D9BYA8</accession>
<keyword evidence="6" id="KW-1185">Reference proteome</keyword>
<protein>
    <submittedName>
        <fullName evidence="5">LuxR family transcriptional regulator</fullName>
    </submittedName>
</protein>
<evidence type="ECO:0000256" key="1">
    <source>
        <dbReference type="ARBA" id="ARBA00023015"/>
    </source>
</evidence>
<proteinExistence type="predicted"/>
<keyword evidence="1" id="KW-0805">Transcription regulation</keyword>
<dbReference type="Pfam" id="PF00196">
    <property type="entry name" value="GerE"/>
    <property type="match status" value="1"/>
</dbReference>
<dbReference type="Proteomes" id="UP000322077">
    <property type="component" value="Unassembled WGS sequence"/>
</dbReference>
<dbReference type="InterPro" id="IPR016032">
    <property type="entry name" value="Sig_transdc_resp-reg_C-effctor"/>
</dbReference>
<dbReference type="Gene3D" id="1.10.10.10">
    <property type="entry name" value="Winged helix-like DNA-binding domain superfamily/Winged helix DNA-binding domain"/>
    <property type="match status" value="1"/>
</dbReference>
<gene>
    <name evidence="5" type="ORF">FYJ91_19595</name>
</gene>
<organism evidence="5 6">
    <name type="scientific">Sphingomonas montanisoli</name>
    <dbReference type="NCBI Taxonomy" id="2606412"/>
    <lineage>
        <taxon>Bacteria</taxon>
        <taxon>Pseudomonadati</taxon>
        <taxon>Pseudomonadota</taxon>
        <taxon>Alphaproteobacteria</taxon>
        <taxon>Sphingomonadales</taxon>
        <taxon>Sphingomonadaceae</taxon>
        <taxon>Sphingomonas</taxon>
    </lineage>
</organism>
<name>A0A5D9BYA8_9SPHN</name>
<dbReference type="InterPro" id="IPR036693">
    <property type="entry name" value="TF_LuxR_autoind-bd_dom_sf"/>
</dbReference>
<dbReference type="SUPFAM" id="SSF75516">
    <property type="entry name" value="Pheromone-binding domain of LuxR-like quorum-sensing transcription factors"/>
    <property type="match status" value="1"/>
</dbReference>
<dbReference type="InterPro" id="IPR005143">
    <property type="entry name" value="TF_LuxR_autoind-bd_dom"/>
</dbReference>
<dbReference type="RefSeq" id="WP_149524015.1">
    <property type="nucleotide sequence ID" value="NZ_VTOU01000006.1"/>
</dbReference>
<reference evidence="5 6" key="1">
    <citation type="submission" date="2019-08" db="EMBL/GenBank/DDBJ databases">
        <authorList>
            <person name="Wang G."/>
            <person name="Xu Z."/>
        </authorList>
    </citation>
    <scope>NUCLEOTIDE SEQUENCE [LARGE SCALE GENOMIC DNA]</scope>
    <source>
        <strain evidence="5 6">ZX</strain>
    </source>
</reference>
<dbReference type="InterPro" id="IPR000792">
    <property type="entry name" value="Tscrpt_reg_LuxR_C"/>
</dbReference>
<dbReference type="SMART" id="SM00421">
    <property type="entry name" value="HTH_LUXR"/>
    <property type="match status" value="1"/>
</dbReference>
<sequence length="249" mass="27062">MITLAEVQAFCTVARAATTPHALMQAVEEITAAMGFRYFALVHHIDLLSPGSTIVRLVSYPRDWVDAFEEGRLYAADPIHRASHTTTVGFTWSKVATLITLNPRDHAVLAAARTAGLGDGFTIPAHIPGEANGSCSFAMRNGEELEDVQLPLVQLVGSFAFEAARKIARSGIAPIPPAPQLTDRQTECVALVARGKTDWEIARILGVGVETVTQHLKDARDRYGVTKRTMLAIRALFDGAISFTDILRR</sequence>